<gene>
    <name evidence="21" type="ORF">N7532_010024</name>
</gene>
<evidence type="ECO:0000256" key="3">
    <source>
        <dbReference type="ARBA" id="ARBA00022679"/>
    </source>
</evidence>
<keyword evidence="6" id="KW-0677">Repeat</keyword>
<dbReference type="InterPro" id="IPR008893">
    <property type="entry name" value="WGR_domain"/>
</dbReference>
<evidence type="ECO:0000256" key="4">
    <source>
        <dbReference type="ARBA" id="ARBA00022695"/>
    </source>
</evidence>
<dbReference type="PANTHER" id="PTHR10459:SF60">
    <property type="entry name" value="POLY [ADP-RIBOSE] POLYMERASE 2"/>
    <property type="match status" value="1"/>
</dbReference>
<dbReference type="PROSITE" id="PS50172">
    <property type="entry name" value="BRCT"/>
    <property type="match status" value="1"/>
</dbReference>
<evidence type="ECO:0000256" key="12">
    <source>
        <dbReference type="ARBA" id="ARBA00023242"/>
    </source>
</evidence>
<evidence type="ECO:0000259" key="18">
    <source>
        <dbReference type="PROSITE" id="PS51059"/>
    </source>
</evidence>
<evidence type="ECO:0000313" key="22">
    <source>
        <dbReference type="Proteomes" id="UP001149074"/>
    </source>
</evidence>
<dbReference type="EC" id="2.4.2.-" evidence="15"/>
<feature type="domain" description="PARP alpha-helical" evidence="19">
    <location>
        <begin position="311"/>
        <end position="437"/>
    </location>
</feature>
<evidence type="ECO:0000256" key="13">
    <source>
        <dbReference type="ARBA" id="ARBA00024347"/>
    </source>
</evidence>
<dbReference type="FunFam" id="1.20.142.10:FF:000002">
    <property type="entry name" value="Poly [ADP-ribose] polymerase"/>
    <property type="match status" value="1"/>
</dbReference>
<keyword evidence="9" id="KW-0862">Zinc</keyword>
<evidence type="ECO:0000256" key="11">
    <source>
        <dbReference type="ARBA" id="ARBA00023125"/>
    </source>
</evidence>
<dbReference type="SUPFAM" id="SSF56399">
    <property type="entry name" value="ADP-ribosylation"/>
    <property type="match status" value="1"/>
</dbReference>
<evidence type="ECO:0000256" key="6">
    <source>
        <dbReference type="ARBA" id="ARBA00022737"/>
    </source>
</evidence>
<dbReference type="GO" id="GO:1990404">
    <property type="term" value="F:NAD+-protein mono-ADP-ribosyltransferase activity"/>
    <property type="evidence" value="ECO:0007669"/>
    <property type="project" value="TreeGrafter"/>
</dbReference>
<feature type="domain" description="WGR" evidence="20">
    <location>
        <begin position="186"/>
        <end position="284"/>
    </location>
</feature>
<dbReference type="AlphaFoldDB" id="A0A9W9ENT9"/>
<evidence type="ECO:0000259" key="19">
    <source>
        <dbReference type="PROSITE" id="PS51060"/>
    </source>
</evidence>
<dbReference type="GO" id="GO:0070212">
    <property type="term" value="P:protein poly-ADP-ribosylation"/>
    <property type="evidence" value="ECO:0007669"/>
    <property type="project" value="TreeGrafter"/>
</dbReference>
<dbReference type="GO" id="GO:0016779">
    <property type="term" value="F:nucleotidyltransferase activity"/>
    <property type="evidence" value="ECO:0007669"/>
    <property type="project" value="UniProtKB-KW"/>
</dbReference>
<dbReference type="InterPro" id="IPR036420">
    <property type="entry name" value="BRCT_dom_sf"/>
</dbReference>
<dbReference type="SMART" id="SM00773">
    <property type="entry name" value="WGR"/>
    <property type="match status" value="1"/>
</dbReference>
<feature type="compositionally biased region" description="Polar residues" evidence="16">
    <location>
        <begin position="113"/>
        <end position="122"/>
    </location>
</feature>
<evidence type="ECO:0000256" key="5">
    <source>
        <dbReference type="ARBA" id="ARBA00022723"/>
    </source>
</evidence>
<feature type="domain" description="BRCT" evidence="17">
    <location>
        <begin position="1"/>
        <end position="95"/>
    </location>
</feature>
<dbReference type="PROSITE" id="PS51977">
    <property type="entry name" value="WGR"/>
    <property type="match status" value="1"/>
</dbReference>
<dbReference type="GO" id="GO:0003677">
    <property type="term" value="F:DNA binding"/>
    <property type="evidence" value="ECO:0007669"/>
    <property type="project" value="UniProtKB-KW"/>
</dbReference>
<dbReference type="Pfam" id="PF00644">
    <property type="entry name" value="PARP"/>
    <property type="match status" value="1"/>
</dbReference>
<keyword evidence="12" id="KW-0539">Nucleus</keyword>
<evidence type="ECO:0000313" key="21">
    <source>
        <dbReference type="EMBL" id="KAJ5085253.1"/>
    </source>
</evidence>
<evidence type="ECO:0000256" key="7">
    <source>
        <dbReference type="ARBA" id="ARBA00022765"/>
    </source>
</evidence>
<dbReference type="CDD" id="cd07997">
    <property type="entry name" value="WGR_PARP"/>
    <property type="match status" value="1"/>
</dbReference>
<keyword evidence="2 15" id="KW-0328">Glycosyltransferase</keyword>
<dbReference type="Pfam" id="PF05406">
    <property type="entry name" value="WGR"/>
    <property type="match status" value="1"/>
</dbReference>
<evidence type="ECO:0000256" key="15">
    <source>
        <dbReference type="RuleBase" id="RU362114"/>
    </source>
</evidence>
<dbReference type="PANTHER" id="PTHR10459">
    <property type="entry name" value="DNA LIGASE"/>
    <property type="match status" value="1"/>
</dbReference>
<dbReference type="InterPro" id="IPR036930">
    <property type="entry name" value="WGR_dom_sf"/>
</dbReference>
<dbReference type="EMBL" id="JAPQKI010000010">
    <property type="protein sequence ID" value="KAJ5085253.1"/>
    <property type="molecule type" value="Genomic_DNA"/>
</dbReference>
<evidence type="ECO:0000259" key="17">
    <source>
        <dbReference type="PROSITE" id="PS50172"/>
    </source>
</evidence>
<comment type="subcellular location">
    <subcellularLocation>
        <location evidence="1">Nucleus</location>
    </subcellularLocation>
</comment>
<dbReference type="GO" id="GO:0005730">
    <property type="term" value="C:nucleolus"/>
    <property type="evidence" value="ECO:0007669"/>
    <property type="project" value="TreeGrafter"/>
</dbReference>
<keyword evidence="8" id="KW-0863">Zinc-finger</keyword>
<name>A0A9W9ENT9_9EURO</name>
<keyword evidence="10 15" id="KW-0520">NAD</keyword>
<dbReference type="SMART" id="SM00292">
    <property type="entry name" value="BRCT"/>
    <property type="match status" value="1"/>
</dbReference>
<dbReference type="SUPFAM" id="SSF47587">
    <property type="entry name" value="Domain of poly(ADP-ribose) polymerase"/>
    <property type="match status" value="1"/>
</dbReference>
<dbReference type="Gene3D" id="3.40.50.10190">
    <property type="entry name" value="BRCT domain"/>
    <property type="match status" value="1"/>
</dbReference>
<comment type="similarity">
    <text evidence="13">Belongs to the ARTD/PARP family.</text>
</comment>
<keyword evidence="11" id="KW-0238">DNA-binding</keyword>
<evidence type="ECO:0000256" key="16">
    <source>
        <dbReference type="SAM" id="MobiDB-lite"/>
    </source>
</evidence>
<protein>
    <recommendedName>
        <fullName evidence="15">Poly [ADP-ribose] polymerase</fullName>
        <shortName evidence="15">PARP</shortName>
        <ecNumber evidence="15">2.4.2.-</ecNumber>
    </recommendedName>
</protein>
<dbReference type="Gene3D" id="1.20.142.10">
    <property type="entry name" value="Poly(ADP-ribose) polymerase, regulatory domain"/>
    <property type="match status" value="1"/>
</dbReference>
<evidence type="ECO:0000256" key="14">
    <source>
        <dbReference type="ARBA" id="ARBA00033987"/>
    </source>
</evidence>
<reference evidence="21" key="1">
    <citation type="submission" date="2022-11" db="EMBL/GenBank/DDBJ databases">
        <authorList>
            <person name="Petersen C."/>
        </authorList>
    </citation>
    <scope>NUCLEOTIDE SEQUENCE</scope>
    <source>
        <strain evidence="21">IBT 30761</strain>
    </source>
</reference>
<dbReference type="CDD" id="cd01437">
    <property type="entry name" value="parp_like"/>
    <property type="match status" value="1"/>
</dbReference>
<dbReference type="Pfam" id="PF02877">
    <property type="entry name" value="PARP_reg"/>
    <property type="match status" value="1"/>
</dbReference>
<dbReference type="SUPFAM" id="SSF142921">
    <property type="entry name" value="WGR domain-like"/>
    <property type="match status" value="1"/>
</dbReference>
<organism evidence="21 22">
    <name type="scientific">Penicillium argentinense</name>
    <dbReference type="NCBI Taxonomy" id="1131581"/>
    <lineage>
        <taxon>Eukaryota</taxon>
        <taxon>Fungi</taxon>
        <taxon>Dikarya</taxon>
        <taxon>Ascomycota</taxon>
        <taxon>Pezizomycotina</taxon>
        <taxon>Eurotiomycetes</taxon>
        <taxon>Eurotiomycetidae</taxon>
        <taxon>Eurotiales</taxon>
        <taxon>Aspergillaceae</taxon>
        <taxon>Penicillium</taxon>
    </lineage>
</organism>
<dbReference type="GeneID" id="81361494"/>
<feature type="domain" description="PARP catalytic" evidence="18">
    <location>
        <begin position="446"/>
        <end position="707"/>
    </location>
</feature>
<dbReference type="InterPro" id="IPR004102">
    <property type="entry name" value="Poly(ADP-ribose)pol_reg_dom"/>
</dbReference>
<evidence type="ECO:0000256" key="2">
    <source>
        <dbReference type="ARBA" id="ARBA00022676"/>
    </source>
</evidence>
<keyword evidence="3 15" id="KW-0808">Transferase</keyword>
<dbReference type="GO" id="GO:0008270">
    <property type="term" value="F:zinc ion binding"/>
    <property type="evidence" value="ECO:0007669"/>
    <property type="project" value="UniProtKB-KW"/>
</dbReference>
<dbReference type="SUPFAM" id="SSF52113">
    <property type="entry name" value="BRCT domain"/>
    <property type="match status" value="1"/>
</dbReference>
<feature type="region of interest" description="Disordered" evidence="16">
    <location>
        <begin position="104"/>
        <end position="163"/>
    </location>
</feature>
<feature type="compositionally biased region" description="Basic and acidic residues" evidence="16">
    <location>
        <begin position="150"/>
        <end position="159"/>
    </location>
</feature>
<dbReference type="RefSeq" id="XP_056469931.1">
    <property type="nucleotide sequence ID" value="XM_056622515.1"/>
</dbReference>
<comment type="catalytic activity">
    <reaction evidence="14">
        <text>NAD(+) + (ADP-D-ribosyl)n-acceptor = nicotinamide + (ADP-D-ribosyl)n+1-acceptor + H(+).</text>
        <dbReference type="EC" id="2.4.2.30"/>
    </reaction>
</comment>
<dbReference type="Proteomes" id="UP001149074">
    <property type="component" value="Unassembled WGS sequence"/>
</dbReference>
<evidence type="ECO:0000256" key="8">
    <source>
        <dbReference type="ARBA" id="ARBA00022771"/>
    </source>
</evidence>
<dbReference type="Gene3D" id="3.90.228.10">
    <property type="match status" value="1"/>
</dbReference>
<keyword evidence="5" id="KW-0479">Metal-binding</keyword>
<dbReference type="FunFam" id="2.20.140.10:FF:000001">
    <property type="entry name" value="Poly [ADP-ribose] polymerase"/>
    <property type="match status" value="1"/>
</dbReference>
<dbReference type="InterPro" id="IPR001357">
    <property type="entry name" value="BRCT_dom"/>
</dbReference>
<evidence type="ECO:0000259" key="20">
    <source>
        <dbReference type="PROSITE" id="PS51977"/>
    </source>
</evidence>
<dbReference type="InterPro" id="IPR036616">
    <property type="entry name" value="Poly(ADP-ribose)pol_reg_dom_sf"/>
</dbReference>
<keyword evidence="22" id="KW-1185">Reference proteome</keyword>
<dbReference type="Gene3D" id="2.20.140.10">
    <property type="entry name" value="WGR domain"/>
    <property type="match status" value="1"/>
</dbReference>
<keyword evidence="7" id="KW-0013">ADP-ribosylation</keyword>
<comment type="caution">
    <text evidence="21">The sequence shown here is derived from an EMBL/GenBank/DDBJ whole genome shotgun (WGS) entry which is preliminary data.</text>
</comment>
<dbReference type="OrthoDB" id="2017365at2759"/>
<proteinExistence type="inferred from homology"/>
<dbReference type="PROSITE" id="PS51060">
    <property type="entry name" value="PARP_ALPHA_HD"/>
    <property type="match status" value="1"/>
</dbReference>
<reference evidence="21" key="2">
    <citation type="journal article" date="2023" name="IMA Fungus">
        <title>Comparative genomic study of the Penicillium genus elucidates a diverse pangenome and 15 lateral gene transfer events.</title>
        <authorList>
            <person name="Petersen C."/>
            <person name="Sorensen T."/>
            <person name="Nielsen M.R."/>
            <person name="Sondergaard T.E."/>
            <person name="Sorensen J.L."/>
            <person name="Fitzpatrick D.A."/>
            <person name="Frisvad J.C."/>
            <person name="Nielsen K.L."/>
        </authorList>
    </citation>
    <scope>NUCLEOTIDE SEQUENCE</scope>
    <source>
        <strain evidence="21">IBT 30761</strain>
    </source>
</reference>
<dbReference type="PROSITE" id="PS51059">
    <property type="entry name" value="PARP_CATALYTIC"/>
    <property type="match status" value="1"/>
</dbReference>
<evidence type="ECO:0000256" key="9">
    <source>
        <dbReference type="ARBA" id="ARBA00022833"/>
    </source>
</evidence>
<dbReference type="GO" id="GO:0003950">
    <property type="term" value="F:NAD+ poly-ADP-ribosyltransferase activity"/>
    <property type="evidence" value="ECO:0007669"/>
    <property type="project" value="UniProtKB-UniRule"/>
</dbReference>
<evidence type="ECO:0000256" key="1">
    <source>
        <dbReference type="ARBA" id="ARBA00004123"/>
    </source>
</evidence>
<dbReference type="InterPro" id="IPR050800">
    <property type="entry name" value="ARTD/PARP"/>
</dbReference>
<keyword evidence="4" id="KW-0548">Nucleotidyltransferase</keyword>
<accession>A0A9W9ENT9</accession>
<dbReference type="GO" id="GO:0006302">
    <property type="term" value="P:double-strand break repair"/>
    <property type="evidence" value="ECO:0007669"/>
    <property type="project" value="TreeGrafter"/>
</dbReference>
<evidence type="ECO:0000256" key="10">
    <source>
        <dbReference type="ARBA" id="ARBA00023027"/>
    </source>
</evidence>
<dbReference type="InterPro" id="IPR012317">
    <property type="entry name" value="Poly(ADP-ribose)pol_cat_dom"/>
</dbReference>
<dbReference type="Pfam" id="PF00533">
    <property type="entry name" value="BRCT"/>
    <property type="match status" value="1"/>
</dbReference>
<sequence length="707" mass="79783">MAPTSFRGCEVAVVGTFPGYKHSDLEKLITNLGADFIKSISITRGTHLIATEEEFKKKGHKYKRAEILGLRVVSLDWLLNSIDANRPLPSKKFLLTSRTGNQAPGIAGEWYTPKSSRQNSPIPQEDSPDTANSPSRKRAKDQEESDEAEGLTKKQKDPQKANFKTVVVPVDGEGEWNMPCATSASDVSVFIDEDRLIWDATLSRTEVGANNNKFYRLQILLLQDRGNITYNIWNRWGRVGEKGQCKMMGDGTLKTALAAFNKKFKEKTGLNWVDRQDSPKASKYTFLQRDYEGNEEVKVKEEPREKKPPAESALSKPLQDLMAFLFNQDHFINAMAEMKYDAKKLPLGNLSQKNLDDGFSVLKDLSELIQDPTLSKTRYGVSFNKATETLTNRFLTIIPHDFQRQRPPIIDTELKIKAEVDLLEALTEMDVANKIYTDSLDSDQVNALDRQFKGLGMKEMTQLDHNSYEFRELSNYLKTSRGDTHGNIYYRVRQCVMNFGAEARVSAWYMIYSHKNMFQVIDIFRIERDGEEERFSSSQFAKIQNSNRRLLWHGSRSTNFAGILSQGLRIAPPEAPVNGYMFGKGVYLADTSTKSANYTCHRMSGGMGLLLLCDAELGEPMLELVHADSNAETAVRNAGKIATLGRGMKIPGGWKDAGCISDTLKGVKMPDAVCGMAEDHTGGLIYNEYIVYDVKQIRQRYLFYVHM</sequence>